<dbReference type="InterPro" id="IPR009060">
    <property type="entry name" value="UBA-like_sf"/>
</dbReference>
<dbReference type="SUPFAM" id="SSF46934">
    <property type="entry name" value="UBA-like"/>
    <property type="match status" value="1"/>
</dbReference>
<dbReference type="SMART" id="SM00028">
    <property type="entry name" value="TPR"/>
    <property type="match status" value="3"/>
</dbReference>
<dbReference type="EMBL" id="PJQM01002752">
    <property type="protein sequence ID" value="RCH93037.1"/>
    <property type="molecule type" value="Genomic_DNA"/>
</dbReference>
<dbReference type="InterPro" id="IPR019335">
    <property type="entry name" value="COG7"/>
</dbReference>
<feature type="compositionally biased region" description="Basic and acidic residues" evidence="3">
    <location>
        <begin position="468"/>
        <end position="488"/>
    </location>
</feature>
<evidence type="ECO:0000256" key="3">
    <source>
        <dbReference type="SAM" id="MobiDB-lite"/>
    </source>
</evidence>
<dbReference type="InterPro" id="IPR011990">
    <property type="entry name" value="TPR-like_helical_dom_sf"/>
</dbReference>
<accession>A0A367JSX1</accession>
<dbReference type="Proteomes" id="UP000253551">
    <property type="component" value="Unassembled WGS sequence"/>
</dbReference>
<dbReference type="STRING" id="4846.A0A367JSX1"/>
<dbReference type="Gene3D" id="1.25.40.10">
    <property type="entry name" value="Tetratricopeptide repeat domain"/>
    <property type="match status" value="1"/>
</dbReference>
<sequence>MSQETSYINHMSYHTPNKGTSFHYENTTPQQKYSSPNKPSTQRRYATLEESEAVIPVFTTPTNMYLWHELNPQPRYTSSTQRPTYSPQKNYPNPPKHYSTSASFDPLVDKKRSSAPSSYGSSSYEKTRGESTSSQYHASPHLGSQDASSSPRTSNTNTSTTADMLLAQLVDMGFSLENAKVAVAATGGNNLQDALDILIQNTRTASPKKAPAEPKDAPLSSDDDEDLEKEREQEALWKQQQEERRKEYLDQLKRNKPTPPTPKQSDPVTSFAEKERKQGNYLFNKNRFEEAEAAYSLAIGSLPTGHGDLVLLSNNRAAARLKQSKYHDCLADCAVAIDLARKHIKSGTPQTTLMTEASTTMKAQLTKALHRKACALEGLCLFEAAIQFYEEYVRLEGSRSTQVSQGIMRCQQAILEQKKNKKANQPSWKPANNNASAFPDIDFNMFIPKTSQPTQAELDEINSSKAVQEMREREKKKEAEDAEKAEKQDKVNAQIAMWKTGKENNLRALLSSLESILWSGVQWKSVMMSELVEPKKCKITYMKAIAKVHPDKVSTLHLADFSNPEFDAKQWINTVLKPKHDDMQSKDDDDTKNTTLLVTRLQLESESTSQAFDQLSTQVIKSMPRILYELKTISDNAKATQIHIEKVKKELHLIEGNTDIALEKLRRPHIAKTRMEECRSILLEKFNHIEKLRQEQDRIKQQEEEKKAAAEAAEAAEAKALAEKEKKRQLEVEEQRLREQEEEEEKKRKEEEEEKKKKEEEKDMLPEMDEALEYGHVQLPPLRQPAARQQTFQQIQNQVPEQNDGYLQHISGSVSPQVSNVFKRIGVPLDKFWQ</sequence>
<feature type="region of interest" description="Disordered" evidence="3">
    <location>
        <begin position="734"/>
        <end position="764"/>
    </location>
</feature>
<dbReference type="GO" id="GO:0017119">
    <property type="term" value="C:Golgi transport complex"/>
    <property type="evidence" value="ECO:0007669"/>
    <property type="project" value="InterPro"/>
</dbReference>
<dbReference type="Gene3D" id="1.10.8.10">
    <property type="entry name" value="DNA helicase RuvA subunit, C-terminal domain"/>
    <property type="match status" value="1"/>
</dbReference>
<comment type="caution">
    <text evidence="5">The sequence shown here is derived from an EMBL/GenBank/DDBJ whole genome shotgun (WGS) entry which is preliminary data.</text>
</comment>
<evidence type="ECO:0000313" key="5">
    <source>
        <dbReference type="EMBL" id="RCH93037.1"/>
    </source>
</evidence>
<reference evidence="5 6" key="1">
    <citation type="journal article" date="2018" name="G3 (Bethesda)">
        <title>Phylogenetic and Phylogenomic Definition of Rhizopus Species.</title>
        <authorList>
            <person name="Gryganskyi A.P."/>
            <person name="Golan J."/>
            <person name="Dolatabadi S."/>
            <person name="Mondo S."/>
            <person name="Robb S."/>
            <person name="Idnurm A."/>
            <person name="Muszewska A."/>
            <person name="Steczkiewicz K."/>
            <person name="Masonjones S."/>
            <person name="Liao H.L."/>
            <person name="Gajdeczka M.T."/>
            <person name="Anike F."/>
            <person name="Vuek A."/>
            <person name="Anishchenko I.M."/>
            <person name="Voigt K."/>
            <person name="de Hoog G.S."/>
            <person name="Smith M.E."/>
            <person name="Heitman J."/>
            <person name="Vilgalys R."/>
            <person name="Stajich J.E."/>
        </authorList>
    </citation>
    <scope>NUCLEOTIDE SEQUENCE [LARGE SCALE GENOMIC DNA]</scope>
    <source>
        <strain evidence="5 6">LSU 92-RS-03</strain>
    </source>
</reference>
<keyword evidence="2" id="KW-0802">TPR repeat</keyword>
<feature type="compositionally biased region" description="Low complexity" evidence="3">
    <location>
        <begin position="114"/>
        <end position="123"/>
    </location>
</feature>
<feature type="compositionally biased region" description="Polar residues" evidence="3">
    <location>
        <begin position="454"/>
        <end position="466"/>
    </location>
</feature>
<feature type="compositionally biased region" description="Basic and acidic residues" evidence="3">
    <location>
        <begin position="228"/>
        <end position="253"/>
    </location>
</feature>
<proteinExistence type="predicted"/>
<name>A0A367JSX1_RHIST</name>
<dbReference type="InterPro" id="IPR036869">
    <property type="entry name" value="J_dom_sf"/>
</dbReference>
<dbReference type="SUPFAM" id="SSF48452">
    <property type="entry name" value="TPR-like"/>
    <property type="match status" value="1"/>
</dbReference>
<feature type="region of interest" description="Disordered" evidence="3">
    <location>
        <begin position="204"/>
        <end position="275"/>
    </location>
</feature>
<dbReference type="PANTHER" id="PTHR22904">
    <property type="entry name" value="TPR REPEAT CONTAINING PROTEIN"/>
    <property type="match status" value="1"/>
</dbReference>
<feature type="region of interest" description="Disordered" evidence="3">
    <location>
        <begin position="1"/>
        <end position="44"/>
    </location>
</feature>
<feature type="domain" description="UBA" evidence="4">
    <location>
        <begin position="159"/>
        <end position="201"/>
    </location>
</feature>
<dbReference type="InterPro" id="IPR019734">
    <property type="entry name" value="TPR_rpt"/>
</dbReference>
<keyword evidence="1" id="KW-0677">Repeat</keyword>
<dbReference type="OrthoDB" id="1717591at2759"/>
<dbReference type="GO" id="GO:0006886">
    <property type="term" value="P:intracellular protein transport"/>
    <property type="evidence" value="ECO:0007669"/>
    <property type="project" value="InterPro"/>
</dbReference>
<dbReference type="SUPFAM" id="SSF46565">
    <property type="entry name" value="Chaperone J-domain"/>
    <property type="match status" value="1"/>
</dbReference>
<dbReference type="GO" id="GO:0051879">
    <property type="term" value="F:Hsp90 protein binding"/>
    <property type="evidence" value="ECO:0007669"/>
    <property type="project" value="TreeGrafter"/>
</dbReference>
<feature type="region of interest" description="Disordered" evidence="3">
    <location>
        <begin position="75"/>
        <end position="158"/>
    </location>
</feature>
<dbReference type="Pfam" id="PF10191">
    <property type="entry name" value="COG7"/>
    <property type="match status" value="1"/>
</dbReference>
<dbReference type="AlphaFoldDB" id="A0A367JSX1"/>
<evidence type="ECO:0000256" key="2">
    <source>
        <dbReference type="ARBA" id="ARBA00022803"/>
    </source>
</evidence>
<feature type="compositionally biased region" description="Low complexity" evidence="3">
    <location>
        <begin position="148"/>
        <end position="158"/>
    </location>
</feature>
<feature type="region of interest" description="Disordered" evidence="3">
    <location>
        <begin position="454"/>
        <end position="488"/>
    </location>
</feature>
<protein>
    <recommendedName>
        <fullName evidence="4">UBA domain-containing protein</fullName>
    </recommendedName>
</protein>
<dbReference type="Pfam" id="PF22562">
    <property type="entry name" value="UBA_7"/>
    <property type="match status" value="1"/>
</dbReference>
<evidence type="ECO:0000259" key="4">
    <source>
        <dbReference type="PROSITE" id="PS50030"/>
    </source>
</evidence>
<dbReference type="SMART" id="SM00165">
    <property type="entry name" value="UBA"/>
    <property type="match status" value="1"/>
</dbReference>
<dbReference type="PROSITE" id="PS50030">
    <property type="entry name" value="UBA"/>
    <property type="match status" value="1"/>
</dbReference>
<feature type="compositionally biased region" description="Polar residues" evidence="3">
    <location>
        <begin position="75"/>
        <end position="91"/>
    </location>
</feature>
<dbReference type="InterPro" id="IPR015940">
    <property type="entry name" value="UBA"/>
</dbReference>
<dbReference type="Gene3D" id="1.10.287.110">
    <property type="entry name" value="DnaJ domain"/>
    <property type="match status" value="1"/>
</dbReference>
<gene>
    <name evidence="5" type="ORF">CU098_005572</name>
</gene>
<evidence type="ECO:0000256" key="1">
    <source>
        <dbReference type="ARBA" id="ARBA00022737"/>
    </source>
</evidence>
<dbReference type="PANTHER" id="PTHR22904:SF523">
    <property type="entry name" value="STRESS-INDUCED-PHOSPHOPROTEIN 1"/>
    <property type="match status" value="1"/>
</dbReference>
<organism evidence="5 6">
    <name type="scientific">Rhizopus stolonifer</name>
    <name type="common">Rhizopus nigricans</name>
    <dbReference type="NCBI Taxonomy" id="4846"/>
    <lineage>
        <taxon>Eukaryota</taxon>
        <taxon>Fungi</taxon>
        <taxon>Fungi incertae sedis</taxon>
        <taxon>Mucoromycota</taxon>
        <taxon>Mucoromycotina</taxon>
        <taxon>Mucoromycetes</taxon>
        <taxon>Mucorales</taxon>
        <taxon>Mucorineae</taxon>
        <taxon>Rhizopodaceae</taxon>
        <taxon>Rhizopus</taxon>
    </lineage>
</organism>
<keyword evidence="6" id="KW-1185">Reference proteome</keyword>
<evidence type="ECO:0000313" key="6">
    <source>
        <dbReference type="Proteomes" id="UP000253551"/>
    </source>
</evidence>